<sequence>MAAEDERPEKAPARPGTGGALLWTAASLPLPGAAHLRMGRRGAGMVILGAYLLGIAALALWLVRLGAHEAGAATVLTGMAVQDRWLLGAMGAVFVVAVLWLTVIVHSWAITRPEGAKFGQRLLGGVVVLLLCATVGAPAAWALHGGYTAYETLGSVFDAPERDDLPPHDAADPWNGADRVNVMLIGSDAADERYGVRTDTMMVASLDTETGDAVLVGLPRNLENIQFPEGSELAERYPEPYGFNLLLNDLYQAVADDPDELALNPLSSDPAADTLKKVVGYNIGLDVEYYAMVDMMGFRDLIDAVGGVRVRIEEPIPYGVHGGVLEPGYQLLDGHEALWYGRSRIGSDDYGRMGRQGCLVKYVAEQVDPTTVLTSYRQLAGATKRTLSTDIPQTKVPAFIELADLLTDHGDMSALQLSPPQVSTGNPDWDEIKELVREAIGASEEQGDDLSSEPSPSASGDGAEEGVEGPEQIQDPTLEEWQEWEDDERTEWQRYTGLDEPSPADPGRQVGSEATDLNAICP</sequence>
<feature type="transmembrane region" description="Helical" evidence="3">
    <location>
        <begin position="122"/>
        <end position="143"/>
    </location>
</feature>
<keyword evidence="3" id="KW-0812">Transmembrane</keyword>
<dbReference type="Proteomes" id="UP000579647">
    <property type="component" value="Unassembled WGS sequence"/>
</dbReference>
<feature type="transmembrane region" description="Helical" evidence="3">
    <location>
        <begin position="85"/>
        <end position="110"/>
    </location>
</feature>
<name>A0A840W0F6_9ACTN</name>
<evidence type="ECO:0000256" key="1">
    <source>
        <dbReference type="ARBA" id="ARBA00006068"/>
    </source>
</evidence>
<dbReference type="InterPro" id="IPR004474">
    <property type="entry name" value="LytR_CpsA_psr"/>
</dbReference>
<gene>
    <name evidence="5" type="ORF">HNR07_000679</name>
</gene>
<protein>
    <submittedName>
        <fullName evidence="5">LCP family protein required for cell wall assembly</fullName>
    </submittedName>
</protein>
<evidence type="ECO:0000256" key="3">
    <source>
        <dbReference type="SAM" id="Phobius"/>
    </source>
</evidence>
<evidence type="ECO:0000313" key="6">
    <source>
        <dbReference type="Proteomes" id="UP000579647"/>
    </source>
</evidence>
<keyword evidence="3" id="KW-0472">Membrane</keyword>
<feature type="transmembrane region" description="Helical" evidence="3">
    <location>
        <begin position="45"/>
        <end position="65"/>
    </location>
</feature>
<dbReference type="RefSeq" id="WP_184361791.1">
    <property type="nucleotide sequence ID" value="NZ_BAAAKM010000107.1"/>
</dbReference>
<dbReference type="EMBL" id="JACHDO010000001">
    <property type="protein sequence ID" value="MBB5489542.1"/>
    <property type="molecule type" value="Genomic_DNA"/>
</dbReference>
<evidence type="ECO:0000259" key="4">
    <source>
        <dbReference type="Pfam" id="PF03816"/>
    </source>
</evidence>
<feature type="domain" description="Cell envelope-related transcriptional attenuator" evidence="4">
    <location>
        <begin position="197"/>
        <end position="367"/>
    </location>
</feature>
<dbReference type="Gene3D" id="3.40.630.190">
    <property type="entry name" value="LCP protein"/>
    <property type="match status" value="1"/>
</dbReference>
<dbReference type="AlphaFoldDB" id="A0A840W0F6"/>
<dbReference type="NCBIfam" id="TIGR00350">
    <property type="entry name" value="lytR_cpsA_psr"/>
    <property type="match status" value="1"/>
</dbReference>
<proteinExistence type="inferred from homology"/>
<feature type="compositionally biased region" description="Acidic residues" evidence="2">
    <location>
        <begin position="477"/>
        <end position="489"/>
    </location>
</feature>
<evidence type="ECO:0000256" key="2">
    <source>
        <dbReference type="SAM" id="MobiDB-lite"/>
    </source>
</evidence>
<keyword evidence="6" id="KW-1185">Reference proteome</keyword>
<dbReference type="Pfam" id="PF03816">
    <property type="entry name" value="LytR_cpsA_psr"/>
    <property type="match status" value="1"/>
</dbReference>
<organism evidence="5 6">
    <name type="scientific">Nocardiopsis metallicus</name>
    <dbReference type="NCBI Taxonomy" id="179819"/>
    <lineage>
        <taxon>Bacteria</taxon>
        <taxon>Bacillati</taxon>
        <taxon>Actinomycetota</taxon>
        <taxon>Actinomycetes</taxon>
        <taxon>Streptosporangiales</taxon>
        <taxon>Nocardiopsidaceae</taxon>
        <taxon>Nocardiopsis</taxon>
    </lineage>
</organism>
<keyword evidence="3" id="KW-1133">Transmembrane helix</keyword>
<feature type="region of interest" description="Disordered" evidence="2">
    <location>
        <begin position="442"/>
        <end position="522"/>
    </location>
</feature>
<evidence type="ECO:0000313" key="5">
    <source>
        <dbReference type="EMBL" id="MBB5489542.1"/>
    </source>
</evidence>
<dbReference type="PANTHER" id="PTHR33392">
    <property type="entry name" value="POLYISOPRENYL-TEICHOIC ACID--PEPTIDOGLYCAN TEICHOIC ACID TRANSFERASE TAGU"/>
    <property type="match status" value="1"/>
</dbReference>
<dbReference type="PANTHER" id="PTHR33392:SF6">
    <property type="entry name" value="POLYISOPRENYL-TEICHOIC ACID--PEPTIDOGLYCAN TEICHOIC ACID TRANSFERASE TAGU"/>
    <property type="match status" value="1"/>
</dbReference>
<comment type="similarity">
    <text evidence="1">Belongs to the LytR/CpsA/Psr (LCP) family.</text>
</comment>
<accession>A0A840W0F6</accession>
<dbReference type="InterPro" id="IPR050922">
    <property type="entry name" value="LytR/CpsA/Psr_CW_biosynth"/>
</dbReference>
<comment type="caution">
    <text evidence="5">The sequence shown here is derived from an EMBL/GenBank/DDBJ whole genome shotgun (WGS) entry which is preliminary data.</text>
</comment>
<reference evidence="5 6" key="1">
    <citation type="submission" date="2020-08" db="EMBL/GenBank/DDBJ databases">
        <title>Sequencing the genomes of 1000 actinobacteria strains.</title>
        <authorList>
            <person name="Klenk H.-P."/>
        </authorList>
    </citation>
    <scope>NUCLEOTIDE SEQUENCE [LARGE SCALE GENOMIC DNA]</scope>
    <source>
        <strain evidence="5 6">DSM 44598</strain>
    </source>
</reference>